<dbReference type="InterPro" id="IPR015925">
    <property type="entry name" value="Ryanodine_IP3_receptor"/>
</dbReference>
<accession>A0A2Z4IVI3</accession>
<organism evidence="2 3">
    <name type="scientific">Streptomyces cadmiisoli</name>
    <dbReference type="NCBI Taxonomy" id="2184053"/>
    <lineage>
        <taxon>Bacteria</taxon>
        <taxon>Bacillati</taxon>
        <taxon>Actinomycetota</taxon>
        <taxon>Actinomycetes</taxon>
        <taxon>Kitasatosporales</taxon>
        <taxon>Streptomycetaceae</taxon>
        <taxon>Streptomyces</taxon>
        <taxon>Streptomyces aurantiacus group</taxon>
    </lineage>
</organism>
<dbReference type="GO" id="GO:0005219">
    <property type="term" value="F:ryanodine-sensitive calcium-release channel activity"/>
    <property type="evidence" value="ECO:0007669"/>
    <property type="project" value="TreeGrafter"/>
</dbReference>
<dbReference type="Gene3D" id="6.20.350.10">
    <property type="match status" value="1"/>
</dbReference>
<evidence type="ECO:0000259" key="1">
    <source>
        <dbReference type="Pfam" id="PF02026"/>
    </source>
</evidence>
<evidence type="ECO:0000313" key="3">
    <source>
        <dbReference type="Proteomes" id="UP000249616"/>
    </source>
</evidence>
<dbReference type="AlphaFoldDB" id="A0A2Z4IVI3"/>
<name>A0A2Z4IVI3_9ACTN</name>
<proteinExistence type="predicted"/>
<dbReference type="KEGG" id="scad:DN051_09260"/>
<feature type="domain" description="Ryanodine receptor Ryr" evidence="1">
    <location>
        <begin position="7"/>
        <end position="95"/>
    </location>
</feature>
<protein>
    <submittedName>
        <fullName evidence="2">Ryanodine receptor Ryr</fullName>
    </submittedName>
</protein>
<keyword evidence="2" id="KW-0675">Receptor</keyword>
<dbReference type="Pfam" id="PF02026">
    <property type="entry name" value="RyR"/>
    <property type="match status" value="1"/>
</dbReference>
<dbReference type="GO" id="GO:0034704">
    <property type="term" value="C:calcium channel complex"/>
    <property type="evidence" value="ECO:0007669"/>
    <property type="project" value="TreeGrafter"/>
</dbReference>
<dbReference type="InterPro" id="IPR003032">
    <property type="entry name" value="Ryanodine_rcpt"/>
</dbReference>
<dbReference type="EMBL" id="CP030073">
    <property type="protein sequence ID" value="AWW36794.1"/>
    <property type="molecule type" value="Genomic_DNA"/>
</dbReference>
<evidence type="ECO:0000313" key="2">
    <source>
        <dbReference type="EMBL" id="AWW36794.1"/>
    </source>
</evidence>
<sequence>MTEPGVWEPKPVDTSGVRLGPDLLALVERLAENAHDHWGMRRLAEGWRPGPSRDDALRTHPLLVPYADLPESEKDYDRELAVETIKVVLGLGYRIVGPPSQE</sequence>
<keyword evidence="3" id="KW-1185">Reference proteome</keyword>
<dbReference type="Proteomes" id="UP000249616">
    <property type="component" value="Chromosome"/>
</dbReference>
<dbReference type="GO" id="GO:0014808">
    <property type="term" value="P:release of sequestered calcium ion into cytosol by sarcoplasmic reticulum"/>
    <property type="evidence" value="ECO:0007669"/>
    <property type="project" value="TreeGrafter"/>
</dbReference>
<dbReference type="RefSeq" id="WP_112438477.1">
    <property type="nucleotide sequence ID" value="NZ_CBDRHE010000013.1"/>
</dbReference>
<reference evidence="2 3" key="1">
    <citation type="journal article" date="2019" name="Int. J. Syst. Evol. Microbiol.">
        <title>Streptomyces cadmiisoli sp. nov., a novel actinomycete isolated from cadmium-contaminated soil.</title>
        <authorList>
            <person name="Li K."/>
            <person name="Tang X."/>
            <person name="Zhao J."/>
            <person name="Guo Y."/>
            <person name="Tang Y."/>
            <person name="Gao J."/>
        </authorList>
    </citation>
    <scope>NUCLEOTIDE SEQUENCE [LARGE SCALE GENOMIC DNA]</scope>
    <source>
        <strain evidence="2 3">ZFG47</strain>
    </source>
</reference>
<dbReference type="PANTHER" id="PTHR46399:SF8">
    <property type="entry name" value="B30.2_SPRY DOMAIN-CONTAINING PROTEIN"/>
    <property type="match status" value="1"/>
</dbReference>
<gene>
    <name evidence="2" type="ORF">DN051_09260</name>
</gene>
<dbReference type="PANTHER" id="PTHR46399">
    <property type="entry name" value="B30.2/SPRY DOMAIN-CONTAINING PROTEIN"/>
    <property type="match status" value="1"/>
</dbReference>